<dbReference type="PROSITE" id="PS51257">
    <property type="entry name" value="PROKAR_LIPOPROTEIN"/>
    <property type="match status" value="1"/>
</dbReference>
<evidence type="ECO:0000313" key="2">
    <source>
        <dbReference type="EMBL" id="MRZ52960.1"/>
    </source>
</evidence>
<evidence type="ECO:0000313" key="3">
    <source>
        <dbReference type="Proteomes" id="UP000441358"/>
    </source>
</evidence>
<reference evidence="2 3" key="1">
    <citation type="journal article" date="2019" name="Nat. Med.">
        <title>A library of human gut bacterial isolates paired with longitudinal multiomics data enables mechanistic microbiome research.</title>
        <authorList>
            <person name="Poyet M."/>
            <person name="Groussin M."/>
            <person name="Gibbons S.M."/>
            <person name="Avila-Pacheco J."/>
            <person name="Jiang X."/>
            <person name="Kearney S.M."/>
            <person name="Perrotta A.R."/>
            <person name="Berdy B."/>
            <person name="Zhao S."/>
            <person name="Lieberman T.D."/>
            <person name="Swanson P.K."/>
            <person name="Smith M."/>
            <person name="Roesemann S."/>
            <person name="Alexander J.E."/>
            <person name="Rich S.A."/>
            <person name="Livny J."/>
            <person name="Vlamakis H."/>
            <person name="Clish C."/>
            <person name="Bullock K."/>
            <person name="Deik A."/>
            <person name="Scott J."/>
            <person name="Pierce K.A."/>
            <person name="Xavier R.J."/>
            <person name="Alm E.J."/>
        </authorList>
    </citation>
    <scope>NUCLEOTIDE SEQUENCE [LARGE SCALE GENOMIC DNA]</scope>
    <source>
        <strain evidence="2 3">BIOML-A32</strain>
    </source>
</reference>
<dbReference type="Proteomes" id="UP000441358">
    <property type="component" value="Unassembled WGS sequence"/>
</dbReference>
<proteinExistence type="predicted"/>
<name>A0A7K0HSH4_PARDI</name>
<comment type="caution">
    <text evidence="2">The sequence shown here is derived from an EMBL/GenBank/DDBJ whole genome shotgun (WGS) entry which is preliminary data.</text>
</comment>
<accession>A0A7K0HSH4</accession>
<sequence>MRLKYYLLAIFCVLMCACKAPKDVIYFQGIDDLTPDELAEMSQAYTIKIENDDLLSINVTAWDPVAVT</sequence>
<dbReference type="AlphaFoldDB" id="A0A7K0HSH4"/>
<evidence type="ECO:0000256" key="1">
    <source>
        <dbReference type="SAM" id="SignalP"/>
    </source>
</evidence>
<feature type="non-terminal residue" evidence="2">
    <location>
        <position position="68"/>
    </location>
</feature>
<organism evidence="2 3">
    <name type="scientific">Parabacteroides distasonis</name>
    <dbReference type="NCBI Taxonomy" id="823"/>
    <lineage>
        <taxon>Bacteria</taxon>
        <taxon>Pseudomonadati</taxon>
        <taxon>Bacteroidota</taxon>
        <taxon>Bacteroidia</taxon>
        <taxon>Bacteroidales</taxon>
        <taxon>Tannerellaceae</taxon>
        <taxon>Parabacteroides</taxon>
    </lineage>
</organism>
<gene>
    <name evidence="2" type="ORF">GKD66_22705</name>
</gene>
<keyword evidence="1" id="KW-0732">Signal</keyword>
<dbReference type="EMBL" id="WKMC01000117">
    <property type="protein sequence ID" value="MRZ52960.1"/>
    <property type="molecule type" value="Genomic_DNA"/>
</dbReference>
<feature type="signal peptide" evidence="1">
    <location>
        <begin position="1"/>
        <end position="22"/>
    </location>
</feature>
<protein>
    <submittedName>
        <fullName evidence="2">Polysaccharide export protein</fullName>
    </submittedName>
</protein>
<feature type="chain" id="PRO_5029886203" evidence="1">
    <location>
        <begin position="23"/>
        <end position="68"/>
    </location>
</feature>